<evidence type="ECO:0000313" key="2">
    <source>
        <dbReference type="Proteomes" id="UP000179003"/>
    </source>
</evidence>
<dbReference type="GO" id="GO:0006644">
    <property type="term" value="P:phospholipid metabolic process"/>
    <property type="evidence" value="ECO:0007669"/>
    <property type="project" value="InterPro"/>
</dbReference>
<dbReference type="STRING" id="1797582.A2442_02075"/>
<accession>A0A1F5EIE8</accession>
<reference evidence="1 2" key="1">
    <citation type="journal article" date="2016" name="Nat. Commun.">
        <title>Thousands of microbial genomes shed light on interconnected biogeochemical processes in an aquifer system.</title>
        <authorList>
            <person name="Anantharaman K."/>
            <person name="Brown C.T."/>
            <person name="Hug L.A."/>
            <person name="Sharon I."/>
            <person name="Castelle C.J."/>
            <person name="Probst A.J."/>
            <person name="Thomas B.C."/>
            <person name="Singh A."/>
            <person name="Wilkins M.J."/>
            <person name="Karaoz U."/>
            <person name="Brodie E.L."/>
            <person name="Williams K.H."/>
            <person name="Hubbard S.S."/>
            <person name="Banfield J.F."/>
        </authorList>
    </citation>
    <scope>NUCLEOTIDE SEQUENCE [LARGE SCALE GENOMIC DNA]</scope>
</reference>
<organism evidence="1 2">
    <name type="scientific">Candidatus Campbellbacteria bacterium RIFOXYC2_FULL_35_25</name>
    <dbReference type="NCBI Taxonomy" id="1797582"/>
    <lineage>
        <taxon>Bacteria</taxon>
        <taxon>Candidatus Campbelliibacteriota</taxon>
    </lineage>
</organism>
<dbReference type="GO" id="GO:0004623">
    <property type="term" value="F:phospholipase A2 activity"/>
    <property type="evidence" value="ECO:0007669"/>
    <property type="project" value="InterPro"/>
</dbReference>
<gene>
    <name evidence="1" type="ORF">A2442_02075</name>
</gene>
<evidence type="ECO:0000313" key="1">
    <source>
        <dbReference type="EMBL" id="OGD67161.1"/>
    </source>
</evidence>
<sequence length="148" mass="17357">MKKRLILILIVTALIVWDQAYIPDNLGSFQKQAEEIYKDRVLPTKKFTTDGCSMWPNSTAGYSWEELCIEHDIAYWMGGTEQERLEADQKFRDGVNKISPFVGDVMYYAVRLGGNKWVPAPWRWGYGWAYPYDEQEVIVWDELHNNKL</sequence>
<dbReference type="SUPFAM" id="SSF48619">
    <property type="entry name" value="Phospholipase A2, PLA2"/>
    <property type="match status" value="1"/>
</dbReference>
<dbReference type="InterPro" id="IPR036444">
    <property type="entry name" value="PLipase_A2_dom_sf"/>
</dbReference>
<name>A0A1F5EIE8_9BACT</name>
<dbReference type="EMBL" id="MFAE01000008">
    <property type="protein sequence ID" value="OGD67161.1"/>
    <property type="molecule type" value="Genomic_DNA"/>
</dbReference>
<proteinExistence type="predicted"/>
<dbReference type="AlphaFoldDB" id="A0A1F5EIE8"/>
<protein>
    <submittedName>
        <fullName evidence="1">Uncharacterized protein</fullName>
    </submittedName>
</protein>
<dbReference type="GO" id="GO:0050482">
    <property type="term" value="P:arachidonate secretion"/>
    <property type="evidence" value="ECO:0007669"/>
    <property type="project" value="InterPro"/>
</dbReference>
<comment type="caution">
    <text evidence="1">The sequence shown here is derived from an EMBL/GenBank/DDBJ whole genome shotgun (WGS) entry which is preliminary data.</text>
</comment>
<dbReference type="Proteomes" id="UP000179003">
    <property type="component" value="Unassembled WGS sequence"/>
</dbReference>
<dbReference type="Gene3D" id="1.20.90.10">
    <property type="entry name" value="Phospholipase A2 domain"/>
    <property type="match status" value="1"/>
</dbReference>